<evidence type="ECO:0000256" key="5">
    <source>
        <dbReference type="ARBA" id="ARBA00022741"/>
    </source>
</evidence>
<keyword evidence="6" id="KW-0418">Kinase</keyword>
<keyword evidence="5" id="KW-0547">Nucleotide-binding</keyword>
<dbReference type="InterPro" id="IPR039430">
    <property type="entry name" value="Thymidylate_kin-like_dom"/>
</dbReference>
<dbReference type="EMBL" id="CAFBPU010000032">
    <property type="protein sequence ID" value="CAB5035593.1"/>
    <property type="molecule type" value="Genomic_DNA"/>
</dbReference>
<evidence type="ECO:0000256" key="4">
    <source>
        <dbReference type="ARBA" id="ARBA00022727"/>
    </source>
</evidence>
<evidence type="ECO:0000256" key="3">
    <source>
        <dbReference type="ARBA" id="ARBA00022679"/>
    </source>
</evidence>
<name>A0A6J7S393_9ZZZZ</name>
<organism evidence="11">
    <name type="scientific">freshwater metagenome</name>
    <dbReference type="NCBI Taxonomy" id="449393"/>
    <lineage>
        <taxon>unclassified sequences</taxon>
        <taxon>metagenomes</taxon>
        <taxon>ecological metagenomes</taxon>
    </lineage>
</organism>
<dbReference type="GO" id="GO:0005829">
    <property type="term" value="C:cytosol"/>
    <property type="evidence" value="ECO:0007669"/>
    <property type="project" value="TreeGrafter"/>
</dbReference>
<dbReference type="PANTHER" id="PTHR10344">
    <property type="entry name" value="THYMIDYLATE KINASE"/>
    <property type="match status" value="1"/>
</dbReference>
<evidence type="ECO:0000313" key="11">
    <source>
        <dbReference type="EMBL" id="CAB5035593.1"/>
    </source>
</evidence>
<dbReference type="NCBIfam" id="TIGR00041">
    <property type="entry name" value="DTMP_kinase"/>
    <property type="match status" value="1"/>
</dbReference>
<dbReference type="FunFam" id="3.40.50.300:FF:000225">
    <property type="entry name" value="Thymidylate kinase"/>
    <property type="match status" value="1"/>
</dbReference>
<dbReference type="Gene3D" id="3.40.50.300">
    <property type="entry name" value="P-loop containing nucleotide triphosphate hydrolases"/>
    <property type="match status" value="1"/>
</dbReference>
<reference evidence="11" key="1">
    <citation type="submission" date="2020-05" db="EMBL/GenBank/DDBJ databases">
        <authorList>
            <person name="Chiriac C."/>
            <person name="Salcher M."/>
            <person name="Ghai R."/>
            <person name="Kavagutti S V."/>
        </authorList>
    </citation>
    <scope>NUCLEOTIDE SEQUENCE</scope>
</reference>
<dbReference type="Pfam" id="PF02223">
    <property type="entry name" value="Thymidylate_kin"/>
    <property type="match status" value="1"/>
</dbReference>
<dbReference type="CDD" id="cd01672">
    <property type="entry name" value="TMPK"/>
    <property type="match status" value="1"/>
</dbReference>
<keyword evidence="3" id="KW-0808">Transferase</keyword>
<evidence type="ECO:0000259" key="9">
    <source>
        <dbReference type="Pfam" id="PF02223"/>
    </source>
</evidence>
<dbReference type="PANTHER" id="PTHR10344:SF4">
    <property type="entry name" value="UMP-CMP KINASE 2, MITOCHONDRIAL"/>
    <property type="match status" value="1"/>
</dbReference>
<dbReference type="GO" id="GO:0004798">
    <property type="term" value="F:dTMP kinase activity"/>
    <property type="evidence" value="ECO:0007669"/>
    <property type="project" value="UniProtKB-EC"/>
</dbReference>
<evidence type="ECO:0000256" key="2">
    <source>
        <dbReference type="ARBA" id="ARBA00012980"/>
    </source>
</evidence>
<dbReference type="HAMAP" id="MF_00165">
    <property type="entry name" value="Thymidylate_kinase"/>
    <property type="match status" value="1"/>
</dbReference>
<protein>
    <recommendedName>
        <fullName evidence="2">dTMP kinase</fullName>
        <ecNumber evidence="2">2.7.4.9</ecNumber>
    </recommendedName>
</protein>
<evidence type="ECO:0000313" key="10">
    <source>
        <dbReference type="EMBL" id="CAB4940800.1"/>
    </source>
</evidence>
<evidence type="ECO:0000256" key="8">
    <source>
        <dbReference type="ARBA" id="ARBA00048743"/>
    </source>
</evidence>
<dbReference type="SUPFAM" id="SSF52540">
    <property type="entry name" value="P-loop containing nucleoside triphosphate hydrolases"/>
    <property type="match status" value="1"/>
</dbReference>
<proteinExistence type="inferred from homology"/>
<keyword evidence="4" id="KW-0545">Nucleotide biosynthesis</keyword>
<dbReference type="PROSITE" id="PS01331">
    <property type="entry name" value="THYMIDYLATE_KINASE"/>
    <property type="match status" value="1"/>
</dbReference>
<dbReference type="GO" id="GO:0006227">
    <property type="term" value="P:dUDP biosynthetic process"/>
    <property type="evidence" value="ECO:0007669"/>
    <property type="project" value="TreeGrafter"/>
</dbReference>
<comment type="catalytic activity">
    <reaction evidence="8">
        <text>dTMP + ATP = dTDP + ADP</text>
        <dbReference type="Rhea" id="RHEA:13517"/>
        <dbReference type="ChEBI" id="CHEBI:30616"/>
        <dbReference type="ChEBI" id="CHEBI:58369"/>
        <dbReference type="ChEBI" id="CHEBI:63528"/>
        <dbReference type="ChEBI" id="CHEBI:456216"/>
        <dbReference type="EC" id="2.7.4.9"/>
    </reaction>
</comment>
<accession>A0A6J7S393</accession>
<dbReference type="EMBL" id="CAFBND010000034">
    <property type="protein sequence ID" value="CAB4940800.1"/>
    <property type="molecule type" value="Genomic_DNA"/>
</dbReference>
<dbReference type="InterPro" id="IPR018094">
    <property type="entry name" value="Thymidylate_kinase"/>
</dbReference>
<sequence length="222" mass="22969">MTSVSSAAAADAPCARGLFVAFEGGEGAGKSTQARLLADALRAAGHEVVLTREPGGTPAAEAMRAVVLDPQFAGLDARAEALLYAASRAEHVARLIAPALGRGAVVITDRYVDSSIAYQGVARGLGPDVVGQINLWATGSLQPDLTVLLDVEAAAGLARVVEPNRLESEPEAFHAVVVQAFRALAFGDPDRYLALPAVGERDDIAAAILARVESLLRARPTP</sequence>
<dbReference type="GO" id="GO:0006233">
    <property type="term" value="P:dTDP biosynthetic process"/>
    <property type="evidence" value="ECO:0007669"/>
    <property type="project" value="InterPro"/>
</dbReference>
<dbReference type="EC" id="2.7.4.9" evidence="2"/>
<gene>
    <name evidence="10" type="ORF">UFOPK3752_01055</name>
    <name evidence="11" type="ORF">UFOPK4150_01514</name>
</gene>
<dbReference type="GO" id="GO:0006235">
    <property type="term" value="P:dTTP biosynthetic process"/>
    <property type="evidence" value="ECO:0007669"/>
    <property type="project" value="TreeGrafter"/>
</dbReference>
<evidence type="ECO:0000256" key="6">
    <source>
        <dbReference type="ARBA" id="ARBA00022777"/>
    </source>
</evidence>
<dbReference type="InterPro" id="IPR027417">
    <property type="entry name" value="P-loop_NTPase"/>
</dbReference>
<keyword evidence="7" id="KW-0067">ATP-binding</keyword>
<dbReference type="GO" id="GO:0005524">
    <property type="term" value="F:ATP binding"/>
    <property type="evidence" value="ECO:0007669"/>
    <property type="project" value="UniProtKB-KW"/>
</dbReference>
<dbReference type="AlphaFoldDB" id="A0A6J7S393"/>
<evidence type="ECO:0000256" key="7">
    <source>
        <dbReference type="ARBA" id="ARBA00022840"/>
    </source>
</evidence>
<comment type="similarity">
    <text evidence="1">Belongs to the thymidylate kinase family.</text>
</comment>
<evidence type="ECO:0000256" key="1">
    <source>
        <dbReference type="ARBA" id="ARBA00009776"/>
    </source>
</evidence>
<feature type="domain" description="Thymidylate kinase-like" evidence="9">
    <location>
        <begin position="22"/>
        <end position="200"/>
    </location>
</feature>
<dbReference type="InterPro" id="IPR018095">
    <property type="entry name" value="Thymidylate_kin_CS"/>
</dbReference>